<dbReference type="InterPro" id="IPR050327">
    <property type="entry name" value="Proton-linked_MCT"/>
</dbReference>
<feature type="transmembrane region" description="Helical" evidence="1">
    <location>
        <begin position="221"/>
        <end position="243"/>
    </location>
</feature>
<keyword evidence="1" id="KW-0472">Membrane</keyword>
<keyword evidence="1" id="KW-1133">Transmembrane helix</keyword>
<evidence type="ECO:0000313" key="2">
    <source>
        <dbReference type="WBParaSite" id="MCU_011250-RA"/>
    </source>
</evidence>
<proteinExistence type="predicted"/>
<evidence type="ECO:0000256" key="1">
    <source>
        <dbReference type="SAM" id="Phobius"/>
    </source>
</evidence>
<organism evidence="2">
    <name type="scientific">Mesocestoides corti</name>
    <name type="common">Flatworm</name>
    <dbReference type="NCBI Taxonomy" id="53468"/>
    <lineage>
        <taxon>Eukaryota</taxon>
        <taxon>Metazoa</taxon>
        <taxon>Spiralia</taxon>
        <taxon>Lophotrochozoa</taxon>
        <taxon>Platyhelminthes</taxon>
        <taxon>Cestoda</taxon>
        <taxon>Eucestoda</taxon>
        <taxon>Cyclophyllidea</taxon>
        <taxon>Mesocestoididae</taxon>
        <taxon>Mesocestoides</taxon>
    </lineage>
</organism>
<dbReference type="SUPFAM" id="SSF103473">
    <property type="entry name" value="MFS general substrate transporter"/>
    <property type="match status" value="1"/>
</dbReference>
<dbReference type="PANTHER" id="PTHR11360:SF284">
    <property type="entry name" value="EG:103B4.3 PROTEIN-RELATED"/>
    <property type="match status" value="1"/>
</dbReference>
<feature type="transmembrane region" description="Helical" evidence="1">
    <location>
        <begin position="173"/>
        <end position="193"/>
    </location>
</feature>
<name>A0A5K3FWL4_MESCO</name>
<keyword evidence="1" id="KW-0812">Transmembrane</keyword>
<dbReference type="AlphaFoldDB" id="A0A5K3FWL4"/>
<feature type="transmembrane region" description="Helical" evidence="1">
    <location>
        <begin position="376"/>
        <end position="396"/>
    </location>
</feature>
<dbReference type="PANTHER" id="PTHR11360">
    <property type="entry name" value="MONOCARBOXYLATE TRANSPORTER"/>
    <property type="match status" value="1"/>
</dbReference>
<reference evidence="2" key="1">
    <citation type="submission" date="2019-11" db="UniProtKB">
        <authorList>
            <consortium name="WormBaseParasite"/>
        </authorList>
    </citation>
    <scope>IDENTIFICATION</scope>
</reference>
<dbReference type="InterPro" id="IPR036259">
    <property type="entry name" value="MFS_trans_sf"/>
</dbReference>
<dbReference type="WBParaSite" id="MCU_011250-RA">
    <property type="protein sequence ID" value="MCU_011250-RA"/>
    <property type="gene ID" value="MCU_011250"/>
</dbReference>
<dbReference type="Gene3D" id="1.20.1250.20">
    <property type="entry name" value="MFS general substrate transporter like domains"/>
    <property type="match status" value="1"/>
</dbReference>
<feature type="transmembrane region" description="Helical" evidence="1">
    <location>
        <begin position="337"/>
        <end position="356"/>
    </location>
</feature>
<feature type="transmembrane region" description="Helical" evidence="1">
    <location>
        <begin position="28"/>
        <end position="48"/>
    </location>
</feature>
<sequence>MVCGGGIGAFATNHLIAWILSLWTWREALVIQGGVFLHAWISSALFYWSDELSAIKKDTEKYKSYLELHETEGSNRLVLADAQQCDPESHSANTSVAISSCRRLVDRLRKLWYLCPIFMILTPSHLRPRAHKLDYSEVASKEALSVRVDSFCFRLGQSLARLLSPEIWTNAPFLIYVFTNGVAAAGVVIPWTFAYDYIRSKWLLGIEADSAVGLLAETQLAWYPSLIGLGSCAGQVLFGFIISKTHHPSGCTARSRRSFSRSNLTLIFTIVLLLNGVMTLGFTYAPTPSSVDYGGEGFIFLTTAGRVFAVICFFLGVTDGAFMTIMGPMLEYLLEEINFPAGLGISLCITGAFNLAGTLAGGSMLDLSGSYYSANLLAACLSLSGFSVLLVCCLVFRKEQEMGIGDEDTSERL</sequence>
<accession>A0A5K3FWL4</accession>
<feature type="transmembrane region" description="Helical" evidence="1">
    <location>
        <begin position="264"/>
        <end position="285"/>
    </location>
</feature>
<protein>
    <submittedName>
        <fullName evidence="2">Monocarboxylate transporter 14</fullName>
    </submittedName>
</protein>
<feature type="transmembrane region" description="Helical" evidence="1">
    <location>
        <begin position="297"/>
        <end position="317"/>
    </location>
</feature>